<dbReference type="eggNOG" id="COG4912">
    <property type="taxonomic scope" value="Bacteria"/>
</dbReference>
<evidence type="ECO:0000313" key="2">
    <source>
        <dbReference type="Proteomes" id="UP000008701"/>
    </source>
</evidence>
<dbReference type="InterPro" id="IPR014825">
    <property type="entry name" value="DNA_alkylation"/>
</dbReference>
<dbReference type="CDD" id="cd06561">
    <property type="entry name" value="AlkD_like"/>
    <property type="match status" value="1"/>
</dbReference>
<name>A1BF79_CHLPD</name>
<proteinExistence type="predicted"/>
<dbReference type="RefSeq" id="WP_011744883.1">
    <property type="nucleotide sequence ID" value="NC_008639.1"/>
</dbReference>
<protein>
    <recommendedName>
        <fullName evidence="3">DNA alkylation repair enzyme</fullName>
    </recommendedName>
</protein>
<dbReference type="Gene3D" id="1.25.10.90">
    <property type="match status" value="1"/>
</dbReference>
<dbReference type="InterPro" id="IPR016024">
    <property type="entry name" value="ARM-type_fold"/>
</dbReference>
<dbReference type="Pfam" id="PF08713">
    <property type="entry name" value="DNA_alkylation"/>
    <property type="match status" value="1"/>
</dbReference>
<dbReference type="OrthoDB" id="9775346at2"/>
<dbReference type="Proteomes" id="UP000008701">
    <property type="component" value="Chromosome"/>
</dbReference>
<gene>
    <name evidence="1" type="ordered locus">Cpha266_1009</name>
</gene>
<dbReference type="HOGENOM" id="CLU_079880_0_0_10"/>
<keyword evidence="2" id="KW-1185">Reference proteome</keyword>
<organism evidence="1 2">
    <name type="scientific">Chlorobium phaeobacteroides (strain DSM 266 / SMG 266 / 2430)</name>
    <dbReference type="NCBI Taxonomy" id="290317"/>
    <lineage>
        <taxon>Bacteria</taxon>
        <taxon>Pseudomonadati</taxon>
        <taxon>Chlorobiota</taxon>
        <taxon>Chlorobiia</taxon>
        <taxon>Chlorobiales</taxon>
        <taxon>Chlorobiaceae</taxon>
        <taxon>Chlorobium/Pelodictyon group</taxon>
        <taxon>Chlorobium</taxon>
    </lineage>
</organism>
<dbReference type="PANTHER" id="PTHR34070:SF1">
    <property type="entry name" value="DNA ALKYLATION REPAIR PROTEIN"/>
    <property type="match status" value="1"/>
</dbReference>
<sequence length="257" mass="29857">MLITAETLRHELEAIADPAVAAVSKSFFKTGPGEYGEGDLFRGIRVPVLRKISRRSEALCLDGIVELLHSPFHEDRLLALLVLVRRFSHASESAREELFDLYLSNTLFINNWDLVDTSAEHLVGCFLFNRDKAPLYRLVLSECIWERRIAIIATFYFIRHGRFGETLDLAEQLLFDPEELIHKAAGWMLREVGKRDQQLEEAFLVKHYRLMPRVMLRYAIERFAEEKRQLYLKGLVPDRFQGFSNTEQDELLPGYLI</sequence>
<dbReference type="KEGG" id="cph:Cpha266_1009"/>
<accession>A1BF79</accession>
<dbReference type="AlphaFoldDB" id="A1BF79"/>
<reference evidence="1 2" key="1">
    <citation type="submission" date="2006-12" db="EMBL/GenBank/DDBJ databases">
        <title>Complete sequence of Chlorobium phaeobacteroides DSM 266.</title>
        <authorList>
            <consortium name="US DOE Joint Genome Institute"/>
            <person name="Copeland A."/>
            <person name="Lucas S."/>
            <person name="Lapidus A."/>
            <person name="Barry K."/>
            <person name="Detter J.C."/>
            <person name="Glavina del Rio T."/>
            <person name="Hammon N."/>
            <person name="Israni S."/>
            <person name="Pitluck S."/>
            <person name="Goltsman E."/>
            <person name="Schmutz J."/>
            <person name="Larimer F."/>
            <person name="Land M."/>
            <person name="Hauser L."/>
            <person name="Mikhailova N."/>
            <person name="Li T."/>
            <person name="Overmann J."/>
            <person name="Bryant D.A."/>
            <person name="Richardson P."/>
        </authorList>
    </citation>
    <scope>NUCLEOTIDE SEQUENCE [LARGE SCALE GENOMIC DNA]</scope>
    <source>
        <strain evidence="1 2">DSM 266</strain>
    </source>
</reference>
<dbReference type="EMBL" id="CP000492">
    <property type="protein sequence ID" value="ABL65056.1"/>
    <property type="molecule type" value="Genomic_DNA"/>
</dbReference>
<dbReference type="SUPFAM" id="SSF48371">
    <property type="entry name" value="ARM repeat"/>
    <property type="match status" value="1"/>
</dbReference>
<evidence type="ECO:0000313" key="1">
    <source>
        <dbReference type="EMBL" id="ABL65056.1"/>
    </source>
</evidence>
<evidence type="ECO:0008006" key="3">
    <source>
        <dbReference type="Google" id="ProtNLM"/>
    </source>
</evidence>
<dbReference type="PANTHER" id="PTHR34070">
    <property type="entry name" value="ARMADILLO-TYPE FOLD"/>
    <property type="match status" value="1"/>
</dbReference>